<dbReference type="Proteomes" id="UP000193963">
    <property type="component" value="Unassembled WGS sequence"/>
</dbReference>
<protein>
    <recommendedName>
        <fullName evidence="1">Bacterial Ig-like domain-containing protein</fullName>
    </recommendedName>
</protein>
<accession>A0A1X6YP97</accession>
<sequence>MATFEDVPALFATDTAFTPTQTSTEEIAGFNASQITVAGGTLSPVPDTGDESRTLTITRDSEAEEITMALAPAAFTDPAGNPVVPPEALVIALDL</sequence>
<dbReference type="EMBL" id="FWFN01000002">
    <property type="protein sequence ID" value="SLN26731.1"/>
    <property type="molecule type" value="Genomic_DNA"/>
</dbReference>
<feature type="domain" description="Bacterial Ig-like" evidence="1">
    <location>
        <begin position="16"/>
        <end position="82"/>
    </location>
</feature>
<evidence type="ECO:0000259" key="1">
    <source>
        <dbReference type="Pfam" id="PF19078"/>
    </source>
</evidence>
<name>A0A1X6YP97_9RHOB</name>
<evidence type="ECO:0000313" key="2">
    <source>
        <dbReference type="EMBL" id="SLN26731.1"/>
    </source>
</evidence>
<dbReference type="AlphaFoldDB" id="A0A1X6YP97"/>
<organism evidence="2 3">
    <name type="scientific">Pseudooceanicola marinus</name>
    <dbReference type="NCBI Taxonomy" id="396013"/>
    <lineage>
        <taxon>Bacteria</taxon>
        <taxon>Pseudomonadati</taxon>
        <taxon>Pseudomonadota</taxon>
        <taxon>Alphaproteobacteria</taxon>
        <taxon>Rhodobacterales</taxon>
        <taxon>Paracoccaceae</taxon>
        <taxon>Pseudooceanicola</taxon>
    </lineage>
</organism>
<gene>
    <name evidence="2" type="ORF">PSM7751_00983</name>
</gene>
<evidence type="ECO:0000313" key="3">
    <source>
        <dbReference type="Proteomes" id="UP000193963"/>
    </source>
</evidence>
<keyword evidence="3" id="KW-1185">Reference proteome</keyword>
<dbReference type="RefSeq" id="WP_143515578.1">
    <property type="nucleotide sequence ID" value="NZ_FWFN01000002.1"/>
</dbReference>
<proteinExistence type="predicted"/>
<reference evidence="2 3" key="1">
    <citation type="submission" date="2017-03" db="EMBL/GenBank/DDBJ databases">
        <authorList>
            <person name="Afonso C.L."/>
            <person name="Miller P.J."/>
            <person name="Scott M.A."/>
            <person name="Spackman E."/>
            <person name="Goraichik I."/>
            <person name="Dimitrov K.M."/>
            <person name="Suarez D.L."/>
            <person name="Swayne D.E."/>
        </authorList>
    </citation>
    <scope>NUCLEOTIDE SEQUENCE [LARGE SCALE GENOMIC DNA]</scope>
    <source>
        <strain evidence="2 3">CECT 7751</strain>
    </source>
</reference>
<dbReference type="InterPro" id="IPR044048">
    <property type="entry name" value="Big_12"/>
</dbReference>
<dbReference type="Pfam" id="PF19078">
    <property type="entry name" value="Big_12"/>
    <property type="match status" value="1"/>
</dbReference>